<evidence type="ECO:0000259" key="3">
    <source>
        <dbReference type="SMART" id="SM00852"/>
    </source>
</evidence>
<dbReference type="InterPro" id="IPR001453">
    <property type="entry name" value="MoaB/Mog_dom"/>
</dbReference>
<dbReference type="Pfam" id="PF12727">
    <property type="entry name" value="PBP_like"/>
    <property type="match status" value="1"/>
</dbReference>
<dbReference type="InterPro" id="IPR036135">
    <property type="entry name" value="MoeA_linker/N_sf"/>
</dbReference>
<dbReference type="InterPro" id="IPR005110">
    <property type="entry name" value="MoeA_linker/N"/>
</dbReference>
<name>A0A7J3X7T6_THEPE</name>
<gene>
    <name evidence="4" type="ORF">ENM88_05450</name>
</gene>
<dbReference type="Pfam" id="PF03453">
    <property type="entry name" value="MoeA_N"/>
    <property type="match status" value="1"/>
</dbReference>
<proteinExistence type="predicted"/>
<dbReference type="NCBIfam" id="NF045515">
    <property type="entry name" value="Glp_gephyrin"/>
    <property type="match status" value="1"/>
</dbReference>
<dbReference type="GO" id="GO:0006777">
    <property type="term" value="P:Mo-molybdopterin cofactor biosynthetic process"/>
    <property type="evidence" value="ECO:0007669"/>
    <property type="project" value="UniProtKB-KW"/>
</dbReference>
<dbReference type="AlphaFoldDB" id="A0A7J3X7T6"/>
<dbReference type="InterPro" id="IPR038987">
    <property type="entry name" value="MoeA-like"/>
</dbReference>
<dbReference type="Gene3D" id="2.170.190.11">
    <property type="entry name" value="Molybdopterin biosynthesis moea protein, domain 3"/>
    <property type="match status" value="1"/>
</dbReference>
<keyword evidence="2" id="KW-0501">Molybdenum cofactor biosynthesis</keyword>
<dbReference type="CDD" id="cd00887">
    <property type="entry name" value="MoeA"/>
    <property type="match status" value="1"/>
</dbReference>
<dbReference type="PROSITE" id="PS01079">
    <property type="entry name" value="MOCF_BIOSYNTHESIS_2"/>
    <property type="match status" value="1"/>
</dbReference>
<dbReference type="UniPathway" id="UPA00344"/>
<organism evidence="4">
    <name type="scientific">Thermofilum pendens</name>
    <dbReference type="NCBI Taxonomy" id="2269"/>
    <lineage>
        <taxon>Archaea</taxon>
        <taxon>Thermoproteota</taxon>
        <taxon>Thermoprotei</taxon>
        <taxon>Thermofilales</taxon>
        <taxon>Thermofilaceae</taxon>
        <taxon>Thermofilum</taxon>
    </lineage>
</organism>
<protein>
    <submittedName>
        <fullName evidence="4">Molybdopterin biosynthesis protein</fullName>
    </submittedName>
</protein>
<dbReference type="SUPFAM" id="SSF63867">
    <property type="entry name" value="MoeA C-terminal domain-like"/>
    <property type="match status" value="1"/>
</dbReference>
<dbReference type="InterPro" id="IPR008284">
    <property type="entry name" value="MoCF_biosynth_CS"/>
</dbReference>
<evidence type="ECO:0000256" key="2">
    <source>
        <dbReference type="ARBA" id="ARBA00023150"/>
    </source>
</evidence>
<sequence length="654" mass="70783">MTEEHARKIYRRLVSVDEVLPTIERYRPLEPLGEVEVGLAEAVGRVLSRNVYAPANYPPYTRSLVDGYAVLSEDLVGVYEDRPRSLRLVGRVRTGETRLLQLGRGECVEVSTGAVLPYPADAVVPVEYTHAEQGVVTFYRSVARGENVDAAGSDIAEGEVLAWRGDIVTPSLAAVLAAVGVSRVHVFRPVRLGIVPTGNEIREPGEPLEYGQVYDSNSYMVYGYAKLLGAEPRVYPRVGDVESEVEEAVHRALRENDVVVTIGGTSAGEEDLVYRVLSRLEPGLVIHGVREKPGRPLAVAVHGDKLVLGLPGFPLSCMLAVNLYLAPVLARLQGLRDAGQRYVEAVLTMPLRGEPGIRVFAPAVLIERSGTLHAYPLPGHSGKVTPLSFVDGFVVVPESEESLPQGSRVSVLVSPFWRPVEVNIIGSHDPLLQELVGMLPGRERVRMLNVGSTAGLSAVKSGVADVAGTHLLDPESGEYNVPHIKAMGLRGVVLVKGFLREQGFVYRGEPVSSFSEIAERGLRFVNRNPGSGTRALVDHLIEVEAGKLGVAPGGLREKLRGYTFEVKTHEAVAYLVARGVADVGVALRYVAQKYGLGFTPIGFERYDLVVRKDSAGKQLVKELLELLCTKGQELASRMPGYAVSSDTCTTLEIG</sequence>
<evidence type="ECO:0000256" key="1">
    <source>
        <dbReference type="ARBA" id="ARBA00005046"/>
    </source>
</evidence>
<dbReference type="SUPFAM" id="SSF53218">
    <property type="entry name" value="Molybdenum cofactor biosynthesis proteins"/>
    <property type="match status" value="1"/>
</dbReference>
<dbReference type="SUPFAM" id="SSF53850">
    <property type="entry name" value="Periplasmic binding protein-like II"/>
    <property type="match status" value="1"/>
</dbReference>
<dbReference type="PANTHER" id="PTHR10192:SF5">
    <property type="entry name" value="GEPHYRIN"/>
    <property type="match status" value="1"/>
</dbReference>
<dbReference type="PANTHER" id="PTHR10192">
    <property type="entry name" value="MOLYBDOPTERIN BIOSYNTHESIS PROTEIN"/>
    <property type="match status" value="1"/>
</dbReference>
<dbReference type="InterPro" id="IPR036688">
    <property type="entry name" value="MoeA_C_domain_IV_sf"/>
</dbReference>
<evidence type="ECO:0000313" key="4">
    <source>
        <dbReference type="EMBL" id="HHP05177.1"/>
    </source>
</evidence>
<dbReference type="Gene3D" id="3.40.980.10">
    <property type="entry name" value="MoaB/Mog-like domain"/>
    <property type="match status" value="1"/>
</dbReference>
<dbReference type="InterPro" id="IPR036425">
    <property type="entry name" value="MoaB/Mog-like_dom_sf"/>
</dbReference>
<dbReference type="GO" id="GO:0061599">
    <property type="term" value="F:molybdopterin molybdotransferase activity"/>
    <property type="evidence" value="ECO:0007669"/>
    <property type="project" value="TreeGrafter"/>
</dbReference>
<accession>A0A7J3X7T6</accession>
<dbReference type="NCBIfam" id="NF011068">
    <property type="entry name" value="PRK14498.1"/>
    <property type="match status" value="1"/>
</dbReference>
<dbReference type="InterPro" id="IPR024370">
    <property type="entry name" value="PBP_domain"/>
</dbReference>
<feature type="domain" description="MoaB/Mog" evidence="3">
    <location>
        <begin position="193"/>
        <end position="331"/>
    </location>
</feature>
<dbReference type="SUPFAM" id="SSF63882">
    <property type="entry name" value="MoeA N-terminal region -like"/>
    <property type="match status" value="1"/>
</dbReference>
<dbReference type="SMART" id="SM00852">
    <property type="entry name" value="MoCF_biosynth"/>
    <property type="match status" value="1"/>
</dbReference>
<dbReference type="Pfam" id="PF03454">
    <property type="entry name" value="MoeA_C"/>
    <property type="match status" value="1"/>
</dbReference>
<dbReference type="Pfam" id="PF00994">
    <property type="entry name" value="MoCF_biosynth"/>
    <property type="match status" value="1"/>
</dbReference>
<dbReference type="Gene3D" id="3.90.105.10">
    <property type="entry name" value="Molybdopterin biosynthesis moea protein, domain 2"/>
    <property type="match status" value="1"/>
</dbReference>
<comment type="pathway">
    <text evidence="1">Cofactor biosynthesis; molybdopterin biosynthesis.</text>
</comment>
<dbReference type="InterPro" id="IPR005111">
    <property type="entry name" value="MoeA_C_domain_IV"/>
</dbReference>
<dbReference type="GO" id="GO:0005737">
    <property type="term" value="C:cytoplasm"/>
    <property type="evidence" value="ECO:0007669"/>
    <property type="project" value="TreeGrafter"/>
</dbReference>
<dbReference type="Gene3D" id="2.40.340.10">
    <property type="entry name" value="MoeA, C-terminal, domain IV"/>
    <property type="match status" value="1"/>
</dbReference>
<comment type="caution">
    <text evidence="4">The sequence shown here is derived from an EMBL/GenBank/DDBJ whole genome shotgun (WGS) entry which is preliminary data.</text>
</comment>
<reference evidence="4" key="1">
    <citation type="journal article" date="2020" name="mSystems">
        <title>Genome- and Community-Level Interaction Insights into Carbon Utilization and Element Cycling Functions of Hydrothermarchaeota in Hydrothermal Sediment.</title>
        <authorList>
            <person name="Zhou Z."/>
            <person name="Liu Y."/>
            <person name="Xu W."/>
            <person name="Pan J."/>
            <person name="Luo Z.H."/>
            <person name="Li M."/>
        </authorList>
    </citation>
    <scope>NUCLEOTIDE SEQUENCE [LARGE SCALE GENOMIC DNA]</scope>
    <source>
        <strain evidence="4">SpSt-1125</strain>
    </source>
</reference>
<dbReference type="EMBL" id="DRZM01000161">
    <property type="protein sequence ID" value="HHP05177.1"/>
    <property type="molecule type" value="Genomic_DNA"/>
</dbReference>